<evidence type="ECO:0000256" key="1">
    <source>
        <dbReference type="SAM" id="MobiDB-lite"/>
    </source>
</evidence>
<reference evidence="2 3" key="1">
    <citation type="submission" date="2019-07" db="EMBL/GenBank/DDBJ databases">
        <title>Whole genome shotgun sequence of Gluconobacter kanchanaburiensis NBRC 103587.</title>
        <authorList>
            <person name="Hosoyama A."/>
            <person name="Uohara A."/>
            <person name="Ohji S."/>
            <person name="Ichikawa N."/>
        </authorList>
    </citation>
    <scope>NUCLEOTIDE SEQUENCE [LARGE SCALE GENOMIC DNA]</scope>
    <source>
        <strain evidence="2 3">NBRC 103587</strain>
    </source>
</reference>
<feature type="compositionally biased region" description="Basic residues" evidence="1">
    <location>
        <begin position="49"/>
        <end position="62"/>
    </location>
</feature>
<accession>A0A511B904</accession>
<feature type="region of interest" description="Disordered" evidence="1">
    <location>
        <begin position="46"/>
        <end position="69"/>
    </location>
</feature>
<proteinExistence type="predicted"/>
<dbReference type="EMBL" id="BJVA01000006">
    <property type="protein sequence ID" value="GEK96162.1"/>
    <property type="molecule type" value="Genomic_DNA"/>
</dbReference>
<name>A0A511B904_9PROT</name>
<dbReference type="Proteomes" id="UP000321079">
    <property type="component" value="Unassembled WGS sequence"/>
</dbReference>
<evidence type="ECO:0000313" key="2">
    <source>
        <dbReference type="EMBL" id="GEK96162.1"/>
    </source>
</evidence>
<keyword evidence="3" id="KW-1185">Reference proteome</keyword>
<comment type="caution">
    <text evidence="2">The sequence shown here is derived from an EMBL/GenBank/DDBJ whole genome shotgun (WGS) entry which is preliminary data.</text>
</comment>
<dbReference type="AlphaFoldDB" id="A0A511B904"/>
<evidence type="ECO:0000313" key="3">
    <source>
        <dbReference type="Proteomes" id="UP000321079"/>
    </source>
</evidence>
<gene>
    <name evidence="2" type="ORF">GKA01_13590</name>
</gene>
<sequence length="69" mass="7571">MGIAVFVRDDDHAVGGAEVNADADLRVVMSGHRHWVCFPPVPAKGVGLGKKRTKAKHKKKGKRPLERFP</sequence>
<organism evidence="2 3">
    <name type="scientific">Gluconobacter kanchanaburiensis NBRC 103587</name>
    <dbReference type="NCBI Taxonomy" id="1307948"/>
    <lineage>
        <taxon>Bacteria</taxon>
        <taxon>Pseudomonadati</taxon>
        <taxon>Pseudomonadota</taxon>
        <taxon>Alphaproteobacteria</taxon>
        <taxon>Acetobacterales</taxon>
        <taxon>Acetobacteraceae</taxon>
        <taxon>Gluconobacter</taxon>
    </lineage>
</organism>
<protein>
    <submittedName>
        <fullName evidence="2">Uncharacterized protein</fullName>
    </submittedName>
</protein>